<sequence>MGKLTTAVLNLSVLFLAVFIGFYQLYLKPLFITYGVFPFEREIKPLGNQNCKAVPELQACEKLVLHQDTGVIYLACSTQSSRAHWIPAMNQLNATGASHEDYVATYDPSTSQIIRLRPSADFNHGRGLSLHGMDVVTSSSDPDVLYVYLVNHRAPLADGNTPVNAEQTGADSVIEIFKTTIGGKTLEHVKTIEHPVIITPNDVVGSSDGNSFYFTNDHGVRVGYSRYLEYVGHRNASVGYCHLDQGCKFARTRTHSSNGIARANNGTLYIADSTFGDITVLEAQVDNTLVVVDSIPTELVVDNLALDADGLLWGAEDLRQISINTGVNAFYGEKYRVEKVFEDDGNLVSGITTAVHDSQRKKLFLHGIASPQLVVCDT</sequence>
<proteinExistence type="predicted"/>
<organism evidence="1 2">
    <name type="scientific">Psilocybe cubensis</name>
    <name type="common">Psychedelic mushroom</name>
    <name type="synonym">Stropharia cubensis</name>
    <dbReference type="NCBI Taxonomy" id="181762"/>
    <lineage>
        <taxon>Eukaryota</taxon>
        <taxon>Fungi</taxon>
        <taxon>Dikarya</taxon>
        <taxon>Basidiomycota</taxon>
        <taxon>Agaricomycotina</taxon>
        <taxon>Agaricomycetes</taxon>
        <taxon>Agaricomycetidae</taxon>
        <taxon>Agaricales</taxon>
        <taxon>Agaricineae</taxon>
        <taxon>Strophariaceae</taxon>
        <taxon>Psilocybe</taxon>
    </lineage>
</organism>
<comment type="caution">
    <text evidence="1">The sequence shown here is derived from an EMBL/GenBank/DDBJ whole genome shotgun (WGS) entry which is preliminary data.</text>
</comment>
<evidence type="ECO:0000313" key="2">
    <source>
        <dbReference type="Proteomes" id="UP000664032"/>
    </source>
</evidence>
<accession>A0ACB8HAY0</accession>
<reference evidence="1" key="1">
    <citation type="submission" date="2021-10" db="EMBL/GenBank/DDBJ databases">
        <title>Psilocybe cubensis genome.</title>
        <authorList>
            <person name="Mckernan K.J."/>
            <person name="Crawford S."/>
            <person name="Trippe A."/>
            <person name="Kane L.T."/>
            <person name="Mclaughlin S."/>
        </authorList>
    </citation>
    <scope>NUCLEOTIDE SEQUENCE</scope>
    <source>
        <strain evidence="1">MGC-MH-2018</strain>
    </source>
</reference>
<evidence type="ECO:0000313" key="1">
    <source>
        <dbReference type="EMBL" id="KAH9484989.1"/>
    </source>
</evidence>
<gene>
    <name evidence="1" type="ORF">JR316_0001893</name>
</gene>
<name>A0ACB8HAY0_PSICU</name>
<dbReference type="Proteomes" id="UP000664032">
    <property type="component" value="Unassembled WGS sequence"/>
</dbReference>
<dbReference type="EMBL" id="JAFIQS020000002">
    <property type="protein sequence ID" value="KAH9484989.1"/>
    <property type="molecule type" value="Genomic_DNA"/>
</dbReference>
<keyword evidence="2" id="KW-1185">Reference proteome</keyword>
<protein>
    <submittedName>
        <fullName evidence="1">Serum paraoxonase/arylesterase 2</fullName>
    </submittedName>
</protein>